<organism evidence="11 12">
    <name type="scientific">Pseudogymnoascus verrucosus</name>
    <dbReference type="NCBI Taxonomy" id="342668"/>
    <lineage>
        <taxon>Eukaryota</taxon>
        <taxon>Fungi</taxon>
        <taxon>Dikarya</taxon>
        <taxon>Ascomycota</taxon>
        <taxon>Pezizomycotina</taxon>
        <taxon>Leotiomycetes</taxon>
        <taxon>Thelebolales</taxon>
        <taxon>Thelebolaceae</taxon>
        <taxon>Pseudogymnoascus</taxon>
    </lineage>
</organism>
<evidence type="ECO:0000256" key="5">
    <source>
        <dbReference type="ARBA" id="ARBA00022989"/>
    </source>
</evidence>
<feature type="transmembrane region" description="Helical" evidence="9">
    <location>
        <begin position="408"/>
        <end position="429"/>
    </location>
</feature>
<dbReference type="AlphaFoldDB" id="A0A1B8GCG1"/>
<feature type="transmembrane region" description="Helical" evidence="9">
    <location>
        <begin position="148"/>
        <end position="168"/>
    </location>
</feature>
<evidence type="ECO:0000256" key="7">
    <source>
        <dbReference type="ARBA" id="ARBA00023136"/>
    </source>
</evidence>
<reference evidence="12" key="2">
    <citation type="journal article" date="2018" name="Nat. Commun.">
        <title>Extreme sensitivity to ultraviolet light in the fungal pathogen causing white-nose syndrome of bats.</title>
        <authorList>
            <person name="Palmer J.M."/>
            <person name="Drees K.P."/>
            <person name="Foster J.T."/>
            <person name="Lindner D.L."/>
        </authorList>
    </citation>
    <scope>NUCLEOTIDE SEQUENCE [LARGE SCALE GENOMIC DNA]</scope>
    <source>
        <strain evidence="12">UAMH 10579</strain>
    </source>
</reference>
<dbReference type="InterPro" id="IPR004837">
    <property type="entry name" value="NaCa_Exmemb"/>
</dbReference>
<proteinExistence type="inferred from homology"/>
<dbReference type="Gene3D" id="1.20.1420.30">
    <property type="entry name" value="NCX, central ion-binding region"/>
    <property type="match status" value="1"/>
</dbReference>
<evidence type="ECO:0000256" key="3">
    <source>
        <dbReference type="ARBA" id="ARBA00022448"/>
    </source>
</evidence>
<feature type="region of interest" description="Disordered" evidence="8">
    <location>
        <begin position="1"/>
        <end position="47"/>
    </location>
</feature>
<evidence type="ECO:0000256" key="4">
    <source>
        <dbReference type="ARBA" id="ARBA00022692"/>
    </source>
</evidence>
<protein>
    <recommendedName>
        <fullName evidence="10">Sodium/calcium exchanger membrane region domain-containing protein</fullName>
    </recommendedName>
</protein>
<comment type="similarity">
    <text evidence="2">Belongs to the Ca(2+):cation antiporter (CaCA) (TC 2.A.19) family.</text>
</comment>
<evidence type="ECO:0000313" key="12">
    <source>
        <dbReference type="Proteomes" id="UP000091956"/>
    </source>
</evidence>
<dbReference type="GO" id="GO:0006874">
    <property type="term" value="P:intracellular calcium ion homeostasis"/>
    <property type="evidence" value="ECO:0007669"/>
    <property type="project" value="TreeGrafter"/>
</dbReference>
<evidence type="ECO:0000259" key="10">
    <source>
        <dbReference type="Pfam" id="PF01699"/>
    </source>
</evidence>
<comment type="subcellular location">
    <subcellularLocation>
        <location evidence="1">Endomembrane system</location>
        <topology evidence="1">Multi-pass membrane protein</topology>
    </subcellularLocation>
</comment>
<dbReference type="PANTHER" id="PTHR31503">
    <property type="entry name" value="VACUOLAR CALCIUM ION TRANSPORTER"/>
    <property type="match status" value="1"/>
</dbReference>
<feature type="transmembrane region" description="Helical" evidence="9">
    <location>
        <begin position="436"/>
        <end position="455"/>
    </location>
</feature>
<evidence type="ECO:0000256" key="9">
    <source>
        <dbReference type="SAM" id="Phobius"/>
    </source>
</evidence>
<feature type="transmembrane region" description="Helical" evidence="9">
    <location>
        <begin position="93"/>
        <end position="112"/>
    </location>
</feature>
<dbReference type="InterPro" id="IPR044880">
    <property type="entry name" value="NCX_ion-bd_dom_sf"/>
</dbReference>
<evidence type="ECO:0000256" key="1">
    <source>
        <dbReference type="ARBA" id="ARBA00004127"/>
    </source>
</evidence>
<evidence type="ECO:0000256" key="2">
    <source>
        <dbReference type="ARBA" id="ARBA00008170"/>
    </source>
</evidence>
<dbReference type="GO" id="GO:0012505">
    <property type="term" value="C:endomembrane system"/>
    <property type="evidence" value="ECO:0007669"/>
    <property type="project" value="UniProtKB-SubCell"/>
</dbReference>
<keyword evidence="12" id="KW-1185">Reference proteome</keyword>
<keyword evidence="7 9" id="KW-0472">Membrane</keyword>
<feature type="transmembrane region" description="Helical" evidence="9">
    <location>
        <begin position="300"/>
        <end position="321"/>
    </location>
</feature>
<dbReference type="Pfam" id="PF01699">
    <property type="entry name" value="Na_Ca_ex"/>
    <property type="match status" value="2"/>
</dbReference>
<dbReference type="InterPro" id="IPR004713">
    <property type="entry name" value="CaH_exchang"/>
</dbReference>
<dbReference type="PANTHER" id="PTHR31503:SF22">
    <property type="entry name" value="VACUOLAR CALCIUM ION TRANSPORTER"/>
    <property type="match status" value="1"/>
</dbReference>
<dbReference type="GO" id="GO:0015369">
    <property type="term" value="F:calcium:proton antiporter activity"/>
    <property type="evidence" value="ECO:0007669"/>
    <property type="project" value="TreeGrafter"/>
</dbReference>
<feature type="transmembrane region" description="Helical" evidence="9">
    <location>
        <begin position="247"/>
        <end position="266"/>
    </location>
</feature>
<evidence type="ECO:0000256" key="6">
    <source>
        <dbReference type="ARBA" id="ARBA00023065"/>
    </source>
</evidence>
<keyword evidence="4 9" id="KW-0812">Transmembrane</keyword>
<dbReference type="GeneID" id="28841715"/>
<dbReference type="GO" id="GO:0000329">
    <property type="term" value="C:fungal-type vacuole membrane"/>
    <property type="evidence" value="ECO:0007669"/>
    <property type="project" value="TreeGrafter"/>
</dbReference>
<dbReference type="Proteomes" id="UP000091956">
    <property type="component" value="Unassembled WGS sequence"/>
</dbReference>
<feature type="domain" description="Sodium/calcium exchanger membrane region" evidence="10">
    <location>
        <begin position="303"/>
        <end position="454"/>
    </location>
</feature>
<dbReference type="RefSeq" id="XP_018127259.2">
    <property type="nucleotide sequence ID" value="XM_018277754.2"/>
</dbReference>
<evidence type="ECO:0000256" key="8">
    <source>
        <dbReference type="SAM" id="MobiDB-lite"/>
    </source>
</evidence>
<name>A0A1B8GCG1_9PEZI</name>
<evidence type="ECO:0000313" key="11">
    <source>
        <dbReference type="EMBL" id="OBT93526.2"/>
    </source>
</evidence>
<feature type="domain" description="Sodium/calcium exchanger membrane region" evidence="10">
    <location>
        <begin position="112"/>
        <end position="267"/>
    </location>
</feature>
<keyword evidence="5 9" id="KW-1133">Transmembrane helix</keyword>
<accession>A0A1B8GCG1</accession>
<feature type="transmembrane region" description="Helical" evidence="9">
    <location>
        <begin position="333"/>
        <end position="350"/>
    </location>
</feature>
<feature type="transmembrane region" description="Helical" evidence="9">
    <location>
        <begin position="209"/>
        <end position="227"/>
    </location>
</feature>
<keyword evidence="6" id="KW-0406">Ion transport</keyword>
<feature type="transmembrane region" description="Helical" evidence="9">
    <location>
        <begin position="384"/>
        <end position="402"/>
    </location>
</feature>
<dbReference type="STRING" id="342668.A0A1B8GCG1"/>
<dbReference type="EMBL" id="KV460252">
    <property type="protein sequence ID" value="OBT93526.2"/>
    <property type="molecule type" value="Genomic_DNA"/>
</dbReference>
<sequence length="468" mass="50659">MNPESLATTRRRSHARSSSPTMDPVNGAEAPISRPGPRSSSNLEPQGGLLRRINSLPVARISRTATASLFTRTETWGDAGPSLNHSYGPAKGLLVFVPIGIAAGVCGLPDVAILILNYLALASLAPFITFTVLGLSNGVGVSSGLLRAIFGNATELIISITAMCYGQFQLAQGTLIGSTILYSLFVLGGSFLCASYGKDHQMFSKTRTGAMSALVMVVSICLTIPTIMSISNKESVPQEGRQRNMLILSHGTSVVLFFLSISYLAFRFQTHHKLFNRDHGPTRSLTVLLMQPEHVTTSPLILAFGFLGAMVCAGICTNYVIRNIDLTVKMLHITKSFAGLVLLPLAGNLAKSFNIIRNARQEGNISPKTANNLDCAIRLIMTNILDTLLFIMPLLVLLGWIIDKPMTMQFGLFETVVFLQSIVIMTYLVQHGKTTYFEGFMLIGTYVSIAAAFYVRPDVAEGGTNSWK</sequence>
<reference evidence="11 12" key="1">
    <citation type="submission" date="2016-03" db="EMBL/GenBank/DDBJ databases">
        <title>Comparative genomics of Pseudogymnoascus destructans, the fungus causing white-nose syndrome of bats.</title>
        <authorList>
            <person name="Palmer J.M."/>
            <person name="Drees K.P."/>
            <person name="Foster J.T."/>
            <person name="Lindner D.L."/>
        </authorList>
    </citation>
    <scope>NUCLEOTIDE SEQUENCE [LARGE SCALE GENOMIC DNA]</scope>
    <source>
        <strain evidence="11 12">UAMH 10579</strain>
    </source>
</reference>
<feature type="transmembrane region" description="Helical" evidence="9">
    <location>
        <begin position="180"/>
        <end position="197"/>
    </location>
</feature>
<feature type="transmembrane region" description="Helical" evidence="9">
    <location>
        <begin position="118"/>
        <end position="136"/>
    </location>
</feature>
<keyword evidence="3" id="KW-0813">Transport</keyword>
<gene>
    <name evidence="11" type="ORF">VE01_08329</name>
</gene>